<sequence length="47" mass="5697">MKKSVIVNFFKWWFSIHPSNIAVSEDWLNLEKRLKEKKHSGDMSRTF</sequence>
<dbReference type="Proteomes" id="UP001203136">
    <property type="component" value="Unassembled WGS sequence"/>
</dbReference>
<evidence type="ECO:0000313" key="1">
    <source>
        <dbReference type="EMBL" id="MCK0086775.1"/>
    </source>
</evidence>
<reference evidence="1" key="1">
    <citation type="journal article" date="2022" name="Cell Host Microbe">
        <title>Colonization of the live biotherapeutic product VE303 and modulation of the microbiota and metabolites in healthy volunteers.</title>
        <authorList>
            <person name="Dsouza M."/>
            <person name="Menon R."/>
            <person name="Crossette E."/>
            <person name="Bhattarai S.K."/>
            <person name="Schneider J."/>
            <person name="Kim Y.G."/>
            <person name="Reddy S."/>
            <person name="Caballero S."/>
            <person name="Felix C."/>
            <person name="Cornacchione L."/>
            <person name="Hendrickson J."/>
            <person name="Watson A.R."/>
            <person name="Minot S.S."/>
            <person name="Greenfield N."/>
            <person name="Schopf L."/>
            <person name="Szabady R."/>
            <person name="Patarroyo J."/>
            <person name="Smith W."/>
            <person name="Harrison P."/>
            <person name="Kuijper E.J."/>
            <person name="Kelly C.P."/>
            <person name="Olle B."/>
            <person name="Bobilev D."/>
            <person name="Silber J.L."/>
            <person name="Bucci V."/>
            <person name="Roberts B."/>
            <person name="Faith J."/>
            <person name="Norman J.M."/>
        </authorList>
    </citation>
    <scope>NUCLEOTIDE SEQUENCE</scope>
    <source>
        <strain evidence="1">VE303-04</strain>
    </source>
</reference>
<gene>
    <name evidence="1" type="ORF">K5I21_13005</name>
</gene>
<name>A0AAW5F505_CLOSY</name>
<dbReference type="RefSeq" id="WP_157133221.1">
    <property type="nucleotide sequence ID" value="NZ_CABKPP010000004.1"/>
</dbReference>
<comment type="caution">
    <text evidence="1">The sequence shown here is derived from an EMBL/GenBank/DDBJ whole genome shotgun (WGS) entry which is preliminary data.</text>
</comment>
<evidence type="ECO:0000313" key="2">
    <source>
        <dbReference type="Proteomes" id="UP001203136"/>
    </source>
</evidence>
<protein>
    <submittedName>
        <fullName evidence="1">Uncharacterized protein</fullName>
    </submittedName>
</protein>
<proteinExistence type="predicted"/>
<dbReference type="AlphaFoldDB" id="A0AAW5F505"/>
<dbReference type="EMBL" id="JAINVB010000001">
    <property type="protein sequence ID" value="MCK0086775.1"/>
    <property type="molecule type" value="Genomic_DNA"/>
</dbReference>
<organism evidence="1 2">
    <name type="scientific">Clostridium symbiosum</name>
    <name type="common">Bacteroides symbiosus</name>
    <dbReference type="NCBI Taxonomy" id="1512"/>
    <lineage>
        <taxon>Bacteria</taxon>
        <taxon>Bacillati</taxon>
        <taxon>Bacillota</taxon>
        <taxon>Clostridia</taxon>
        <taxon>Lachnospirales</taxon>
        <taxon>Lachnospiraceae</taxon>
        <taxon>Otoolea</taxon>
    </lineage>
</organism>
<accession>A0AAW5F505</accession>